<protein>
    <recommendedName>
        <fullName evidence="1">RNA helicase</fullName>
        <ecNumber evidence="1">3.6.4.13</ecNumber>
    </recommendedName>
</protein>
<dbReference type="STRING" id="1071381.G8C166"/>
<dbReference type="GO" id="GO:0000348">
    <property type="term" value="P:mRNA branch site recognition"/>
    <property type="evidence" value="ECO:0007669"/>
    <property type="project" value="EnsemblFungi"/>
</dbReference>
<keyword evidence="2" id="KW-0547">Nucleotide-binding</keyword>
<dbReference type="PANTHER" id="PTHR47958">
    <property type="entry name" value="ATP-DEPENDENT RNA HELICASE DBP3"/>
    <property type="match status" value="1"/>
</dbReference>
<reference evidence="14 15" key="1">
    <citation type="journal article" date="2011" name="Proc. Natl. Acad. Sci. U.S.A.">
        <title>Evolutionary erosion of yeast sex chromosomes by mating-type switching accidents.</title>
        <authorList>
            <person name="Gordon J.L."/>
            <person name="Armisen D."/>
            <person name="Proux-Wera E."/>
            <person name="Oheigeartaigh S.S."/>
            <person name="Byrne K.P."/>
            <person name="Wolfe K.H."/>
        </authorList>
    </citation>
    <scope>NUCLEOTIDE SEQUENCE [LARGE SCALE GENOMIC DNA]</scope>
    <source>
        <strain evidence="15">ATCC 24235 / CBS 4417 / NBRC 1672 / NRRL Y-8282 / UCD 70-5</strain>
    </source>
</reference>
<feature type="compositionally biased region" description="Polar residues" evidence="10">
    <location>
        <begin position="58"/>
        <end position="67"/>
    </location>
</feature>
<comment type="similarity">
    <text evidence="7">Belongs to the DEAD box helicase family. DDX46/PRP5 subfamily.</text>
</comment>
<feature type="compositionally biased region" description="Basic residues" evidence="10">
    <location>
        <begin position="111"/>
        <end position="120"/>
    </location>
</feature>
<evidence type="ECO:0000313" key="14">
    <source>
        <dbReference type="EMBL" id="CCE65894.1"/>
    </source>
</evidence>
<accession>G8C166</accession>
<evidence type="ECO:0000313" key="15">
    <source>
        <dbReference type="Proteomes" id="UP000005666"/>
    </source>
</evidence>
<feature type="region of interest" description="Disordered" evidence="10">
    <location>
        <begin position="37"/>
        <end position="67"/>
    </location>
</feature>
<gene>
    <name evidence="14" type="primary">TPHA0N01130</name>
    <name evidence="14" type="ordered locus">TPHA_0N01130</name>
</gene>
<keyword evidence="4" id="KW-0347">Helicase</keyword>
<evidence type="ECO:0000259" key="11">
    <source>
        <dbReference type="PROSITE" id="PS51192"/>
    </source>
</evidence>
<dbReference type="CDD" id="cd18787">
    <property type="entry name" value="SF2_C_DEAD"/>
    <property type="match status" value="1"/>
</dbReference>
<evidence type="ECO:0000256" key="7">
    <source>
        <dbReference type="ARBA" id="ARBA00038511"/>
    </source>
</evidence>
<evidence type="ECO:0000256" key="8">
    <source>
        <dbReference type="ARBA" id="ARBA00047984"/>
    </source>
</evidence>
<dbReference type="SMART" id="SM00487">
    <property type="entry name" value="DEXDc"/>
    <property type="match status" value="1"/>
</dbReference>
<evidence type="ECO:0000256" key="4">
    <source>
        <dbReference type="ARBA" id="ARBA00022806"/>
    </source>
</evidence>
<keyword evidence="5" id="KW-0067">ATP-binding</keyword>
<organism evidence="14 15">
    <name type="scientific">Tetrapisispora phaffii (strain ATCC 24235 / CBS 4417 / NBRC 1672 / NRRL Y-8282 / UCD 70-5)</name>
    <name type="common">Yeast</name>
    <name type="synonym">Fabospora phaffii</name>
    <dbReference type="NCBI Taxonomy" id="1071381"/>
    <lineage>
        <taxon>Eukaryota</taxon>
        <taxon>Fungi</taxon>
        <taxon>Dikarya</taxon>
        <taxon>Ascomycota</taxon>
        <taxon>Saccharomycotina</taxon>
        <taxon>Saccharomycetes</taxon>
        <taxon>Saccharomycetales</taxon>
        <taxon>Saccharomycetaceae</taxon>
        <taxon>Tetrapisispora</taxon>
    </lineage>
</organism>
<dbReference type="AlphaFoldDB" id="G8C166"/>
<evidence type="ECO:0000256" key="5">
    <source>
        <dbReference type="ARBA" id="ARBA00022840"/>
    </source>
</evidence>
<feature type="domain" description="Helicase C-terminal" evidence="12">
    <location>
        <begin position="543"/>
        <end position="686"/>
    </location>
</feature>
<feature type="region of interest" description="Disordered" evidence="10">
    <location>
        <begin position="712"/>
        <end position="732"/>
    </location>
</feature>
<dbReference type="OMA" id="FAQYVHT"/>
<sequence>MRYCLLEYIIMTDTPYVHETNTEKERLFEERRAKLAKWRKKKDDDHGGYDKPVKEASENATSMNKDINLTETEAKLLERQLKLQEWKKKKRERDQLRLKESEQSVGETKLKKAKKPKRRKIQFDDSDEEDSDKQLPLYMPGSSEVTKTNEISKNINKSSNDTEDVDPLESFMNSINTSKNSNGTLTGSLIDDNDTLDNVLVENGSDDDNEALLRYKKVAKLKASKIVQHMNFKKEDLVPFPKSFYVEPEAVHEMSNEAVDELRLNLGNIKISGKNCPRPITRWSQLGISSDVMYLLTKTLQYDTPTPIQSQAIPAIMTGRDVIGISKTGSGKTISYALPLIRHVKAQRPLSNSETGPLGLIIAPTRELAIQINEEIQKFIKSDPSIRSICCTGGSELKNQIYEFKRGIEIVVATPGRFIDLLTLNTGKLLNTKRITSVILDEADRLFDMGFEPQVTQIMKTIRPDKQCVLFSATFPIKLQAFVKRVLHNPLTITIDSKTMVNENVHQAFEILNNDSEKFFKLIEILDNFVEKRESSQSKGSEQVEDEIIDKKIIIFVSSQQTCDAVAANLEKYDYDVFSIHAGRSYQERVSNLEKFKKTKNSILLCTEVLSRGLNVPEVSLVIIYNAVNKFSQYVHTTGRTARGTRRGNAITLLLSDELDAAYILKKAMRDEELAENSPEKISILDEMVNKFEVGLKSGKFTISKGLGGKGLDNLDAQRNKNNNKEKEDFKRISKGTVNNDIDGGTVDMDDVSNDVVADIEVPKLKYEIIRNDNADKASTFSAHVYINDLPKLIRWEVSKNTTLSNVKRETGCSITSRGQYYPDNKNPKSDKDPPKLFLLIEGKEEKDIIFSIDLLEGRVKEGLRKVEIQTLKSTKY</sequence>
<dbReference type="InterPro" id="IPR027417">
    <property type="entry name" value="P-loop_NTPase"/>
</dbReference>
<dbReference type="RefSeq" id="XP_003688328.1">
    <property type="nucleotide sequence ID" value="XM_003688280.1"/>
</dbReference>
<dbReference type="Pfam" id="PF23469">
    <property type="entry name" value="KH_12"/>
    <property type="match status" value="1"/>
</dbReference>
<evidence type="ECO:0000256" key="2">
    <source>
        <dbReference type="ARBA" id="ARBA00022741"/>
    </source>
</evidence>
<dbReference type="Pfam" id="PF00270">
    <property type="entry name" value="DEAD"/>
    <property type="match status" value="1"/>
</dbReference>
<dbReference type="HOGENOM" id="CLU_003041_0_2_1"/>
<dbReference type="InterPro" id="IPR001650">
    <property type="entry name" value="Helicase_C-like"/>
</dbReference>
<keyword evidence="6" id="KW-0507">mRNA processing</keyword>
<name>G8C166_TETPH</name>
<feature type="short sequence motif" description="Q motif" evidence="9">
    <location>
        <begin position="281"/>
        <end position="310"/>
    </location>
</feature>
<proteinExistence type="inferred from homology"/>
<dbReference type="Pfam" id="PF00271">
    <property type="entry name" value="Helicase_C"/>
    <property type="match status" value="1"/>
</dbReference>
<dbReference type="GO" id="GO:0005524">
    <property type="term" value="F:ATP binding"/>
    <property type="evidence" value="ECO:0007669"/>
    <property type="project" value="UniProtKB-KW"/>
</dbReference>
<dbReference type="GO" id="GO:0003676">
    <property type="term" value="F:nucleic acid binding"/>
    <property type="evidence" value="ECO:0007669"/>
    <property type="project" value="InterPro"/>
</dbReference>
<dbReference type="InterPro" id="IPR014014">
    <property type="entry name" value="RNA_helicase_DEAD_Q_motif"/>
</dbReference>
<feature type="compositionally biased region" description="Basic and acidic residues" evidence="10">
    <location>
        <begin position="88"/>
        <end position="102"/>
    </location>
</feature>
<dbReference type="PROSITE" id="PS00039">
    <property type="entry name" value="DEAD_ATP_HELICASE"/>
    <property type="match status" value="1"/>
</dbReference>
<dbReference type="PROSITE" id="PS51194">
    <property type="entry name" value="HELICASE_CTER"/>
    <property type="match status" value="1"/>
</dbReference>
<feature type="region of interest" description="Disordered" evidence="10">
    <location>
        <begin position="88"/>
        <end position="166"/>
    </location>
</feature>
<evidence type="ECO:0000259" key="12">
    <source>
        <dbReference type="PROSITE" id="PS51194"/>
    </source>
</evidence>
<keyword evidence="15" id="KW-1185">Reference proteome</keyword>
<dbReference type="GO" id="GO:0003724">
    <property type="term" value="F:RNA helicase activity"/>
    <property type="evidence" value="ECO:0007669"/>
    <property type="project" value="UniProtKB-EC"/>
</dbReference>
<dbReference type="KEGG" id="tpf:TPHA_0N01130"/>
<dbReference type="GeneID" id="11532140"/>
<keyword evidence="6" id="KW-0508">mRNA splicing</keyword>
<dbReference type="Proteomes" id="UP000005666">
    <property type="component" value="Chromosome 14"/>
</dbReference>
<dbReference type="InterPro" id="IPR000629">
    <property type="entry name" value="RNA-helicase_DEAD-box_CS"/>
</dbReference>
<evidence type="ECO:0000256" key="3">
    <source>
        <dbReference type="ARBA" id="ARBA00022801"/>
    </source>
</evidence>
<feature type="compositionally biased region" description="Basic and acidic residues" evidence="10">
    <location>
        <begin position="41"/>
        <end position="57"/>
    </location>
</feature>
<feature type="domain" description="DEAD-box RNA helicase Q" evidence="13">
    <location>
        <begin position="281"/>
        <end position="310"/>
    </location>
</feature>
<dbReference type="SUPFAM" id="SSF52540">
    <property type="entry name" value="P-loop containing nucleoside triphosphate hydrolases"/>
    <property type="match status" value="2"/>
</dbReference>
<feature type="compositionally biased region" description="Basic and acidic residues" evidence="10">
    <location>
        <begin position="716"/>
        <end position="732"/>
    </location>
</feature>
<dbReference type="OrthoDB" id="196131at2759"/>
<dbReference type="GO" id="GO:0016787">
    <property type="term" value="F:hydrolase activity"/>
    <property type="evidence" value="ECO:0007669"/>
    <property type="project" value="UniProtKB-KW"/>
</dbReference>
<keyword evidence="3" id="KW-0378">Hydrolase</keyword>
<dbReference type="InterPro" id="IPR011545">
    <property type="entry name" value="DEAD/DEAH_box_helicase_dom"/>
</dbReference>
<dbReference type="Gene3D" id="3.40.50.300">
    <property type="entry name" value="P-loop containing nucleotide triphosphate hydrolases"/>
    <property type="match status" value="2"/>
</dbReference>
<evidence type="ECO:0000256" key="9">
    <source>
        <dbReference type="PROSITE-ProRule" id="PRU00552"/>
    </source>
</evidence>
<dbReference type="InterPro" id="IPR014001">
    <property type="entry name" value="Helicase_ATP-bd"/>
</dbReference>
<dbReference type="PROSITE" id="PS51195">
    <property type="entry name" value="Q_MOTIF"/>
    <property type="match status" value="1"/>
</dbReference>
<dbReference type="PROSITE" id="PS51192">
    <property type="entry name" value="HELICASE_ATP_BIND_1"/>
    <property type="match status" value="1"/>
</dbReference>
<dbReference type="InterPro" id="IPR056149">
    <property type="entry name" value="PRP5/DDX46/KHDC4_KH"/>
</dbReference>
<comment type="catalytic activity">
    <reaction evidence="8">
        <text>ATP + H2O = ADP + phosphate + H(+)</text>
        <dbReference type="Rhea" id="RHEA:13065"/>
        <dbReference type="ChEBI" id="CHEBI:15377"/>
        <dbReference type="ChEBI" id="CHEBI:15378"/>
        <dbReference type="ChEBI" id="CHEBI:30616"/>
        <dbReference type="ChEBI" id="CHEBI:43474"/>
        <dbReference type="ChEBI" id="CHEBI:456216"/>
        <dbReference type="EC" id="3.6.4.13"/>
    </reaction>
</comment>
<dbReference type="eggNOG" id="KOG0334">
    <property type="taxonomic scope" value="Eukaryota"/>
</dbReference>
<evidence type="ECO:0000259" key="13">
    <source>
        <dbReference type="PROSITE" id="PS51195"/>
    </source>
</evidence>
<evidence type="ECO:0000256" key="1">
    <source>
        <dbReference type="ARBA" id="ARBA00012552"/>
    </source>
</evidence>
<evidence type="ECO:0000256" key="10">
    <source>
        <dbReference type="SAM" id="MobiDB-lite"/>
    </source>
</evidence>
<dbReference type="SMART" id="SM00490">
    <property type="entry name" value="HELICc"/>
    <property type="match status" value="1"/>
</dbReference>
<feature type="domain" description="Helicase ATP-binding" evidence="11">
    <location>
        <begin position="313"/>
        <end position="493"/>
    </location>
</feature>
<evidence type="ECO:0000256" key="6">
    <source>
        <dbReference type="ARBA" id="ARBA00023187"/>
    </source>
</evidence>
<dbReference type="EMBL" id="HE612869">
    <property type="protein sequence ID" value="CCE65894.1"/>
    <property type="molecule type" value="Genomic_DNA"/>
</dbReference>
<dbReference type="EC" id="3.6.4.13" evidence="1"/>